<dbReference type="Gene3D" id="3.40.930.10">
    <property type="entry name" value="Mannitol-specific EII, Chain A"/>
    <property type="match status" value="1"/>
</dbReference>
<keyword evidence="11 15" id="KW-0472">Membrane</keyword>
<feature type="transmembrane region" description="Helical" evidence="15">
    <location>
        <begin position="944"/>
        <end position="968"/>
    </location>
</feature>
<dbReference type="Proteomes" id="UP001557470">
    <property type="component" value="Unassembled WGS sequence"/>
</dbReference>
<dbReference type="EMBL" id="JAGEUA010000011">
    <property type="protein sequence ID" value="KAL0962522.1"/>
    <property type="molecule type" value="Genomic_DNA"/>
</dbReference>
<evidence type="ECO:0000256" key="14">
    <source>
        <dbReference type="ARBA" id="ARBA00023201"/>
    </source>
</evidence>
<feature type="transmembrane region" description="Helical" evidence="15">
    <location>
        <begin position="603"/>
        <end position="625"/>
    </location>
</feature>
<feature type="transmembrane region" description="Helical" evidence="15">
    <location>
        <begin position="690"/>
        <end position="713"/>
    </location>
</feature>
<feature type="transmembrane region" description="Helical" evidence="15">
    <location>
        <begin position="904"/>
        <end position="923"/>
    </location>
</feature>
<evidence type="ECO:0000256" key="12">
    <source>
        <dbReference type="ARBA" id="ARBA00023157"/>
    </source>
</evidence>
<reference evidence="19 20" key="1">
    <citation type="submission" date="2024-06" db="EMBL/GenBank/DDBJ databases">
        <authorList>
            <person name="Pan Q."/>
            <person name="Wen M."/>
            <person name="Jouanno E."/>
            <person name="Zahm M."/>
            <person name="Klopp C."/>
            <person name="Cabau C."/>
            <person name="Louis A."/>
            <person name="Berthelot C."/>
            <person name="Parey E."/>
            <person name="Roest Crollius H."/>
            <person name="Montfort J."/>
            <person name="Robinson-Rechavi M."/>
            <person name="Bouchez O."/>
            <person name="Lampietro C."/>
            <person name="Lopez Roques C."/>
            <person name="Donnadieu C."/>
            <person name="Postlethwait J."/>
            <person name="Bobe J."/>
            <person name="Verreycken H."/>
            <person name="Guiguen Y."/>
        </authorList>
    </citation>
    <scope>NUCLEOTIDE SEQUENCE [LARGE SCALE GENOMIC DNA]</scope>
    <source>
        <strain evidence="19">Up_M1</strain>
        <tissue evidence="19">Testis</tissue>
    </source>
</reference>
<evidence type="ECO:0000313" key="20">
    <source>
        <dbReference type="Proteomes" id="UP001557470"/>
    </source>
</evidence>
<name>A0ABD0VXC4_UMBPY</name>
<evidence type="ECO:0000256" key="8">
    <source>
        <dbReference type="ARBA" id="ARBA00022989"/>
    </source>
</evidence>
<feature type="compositionally biased region" description="Polar residues" evidence="16">
    <location>
        <begin position="381"/>
        <end position="392"/>
    </location>
</feature>
<proteinExistence type="inferred from homology"/>
<feature type="transmembrane region" description="Helical" evidence="15">
    <location>
        <begin position="856"/>
        <end position="874"/>
    </location>
</feature>
<feature type="region of interest" description="Disordered" evidence="16">
    <location>
        <begin position="378"/>
        <end position="403"/>
    </location>
</feature>
<evidence type="ECO:0000256" key="10">
    <source>
        <dbReference type="ARBA" id="ARBA00023065"/>
    </source>
</evidence>
<dbReference type="GO" id="GO:0015106">
    <property type="term" value="F:bicarbonate transmembrane transporter activity"/>
    <property type="evidence" value="ECO:0007669"/>
    <property type="project" value="UniProtKB-ARBA"/>
</dbReference>
<dbReference type="PRINTS" id="PR01231">
    <property type="entry name" value="HCO3TRNSPORT"/>
</dbReference>
<protein>
    <recommendedName>
        <fullName evidence="15">Anion exchange protein</fullName>
    </recommendedName>
</protein>
<accession>A0ABD0VXC4</accession>
<dbReference type="InterPro" id="IPR016152">
    <property type="entry name" value="PTrfase/Anion_transptr"/>
</dbReference>
<dbReference type="FunFam" id="1.10.287.570:FF:000001">
    <property type="entry name" value="Anion exchange protein"/>
    <property type="match status" value="1"/>
</dbReference>
<dbReference type="GO" id="GO:0015291">
    <property type="term" value="F:secondary active transmembrane transporter activity"/>
    <property type="evidence" value="ECO:0007669"/>
    <property type="project" value="UniProtKB-ARBA"/>
</dbReference>
<feature type="transmembrane region" description="Helical" evidence="15">
    <location>
        <begin position="818"/>
        <end position="836"/>
    </location>
</feature>
<dbReference type="InterPro" id="IPR003020">
    <property type="entry name" value="HCO3_transpt_euk"/>
</dbReference>
<dbReference type="Pfam" id="PF07565">
    <property type="entry name" value="Band_3_cyto"/>
    <property type="match status" value="2"/>
</dbReference>
<feature type="region of interest" description="Disordered" evidence="16">
    <location>
        <begin position="50"/>
        <end position="91"/>
    </location>
</feature>
<keyword evidence="6" id="KW-1003">Cell membrane</keyword>
<feature type="region of interest" description="Disordered" evidence="16">
    <location>
        <begin position="1"/>
        <end position="22"/>
    </location>
</feature>
<dbReference type="Pfam" id="PF00955">
    <property type="entry name" value="HCO3_cotransp"/>
    <property type="match status" value="1"/>
</dbReference>
<evidence type="ECO:0000259" key="17">
    <source>
        <dbReference type="Pfam" id="PF00955"/>
    </source>
</evidence>
<comment type="similarity">
    <text evidence="4 15">Belongs to the anion exchanger (TC 2.A.31) family.</text>
</comment>
<dbReference type="InterPro" id="IPR013769">
    <property type="entry name" value="Band3_cytoplasmic_dom"/>
</dbReference>
<dbReference type="AlphaFoldDB" id="A0ABD0VXC4"/>
<feature type="region of interest" description="Disordered" evidence="16">
    <location>
        <begin position="290"/>
        <end position="363"/>
    </location>
</feature>
<comment type="caution">
    <text evidence="19">The sequence shown here is derived from an EMBL/GenBank/DDBJ whole genome shotgun (WGS) entry which is preliminary data.</text>
</comment>
<gene>
    <name evidence="19" type="ORF">UPYG_G00341160</name>
</gene>
<evidence type="ECO:0000256" key="9">
    <source>
        <dbReference type="ARBA" id="ARBA00023053"/>
    </source>
</evidence>
<dbReference type="NCBIfam" id="TIGR00834">
    <property type="entry name" value="ae"/>
    <property type="match status" value="1"/>
</dbReference>
<feature type="compositionally biased region" description="Pro residues" evidence="16">
    <location>
        <begin position="299"/>
        <end position="332"/>
    </location>
</feature>
<dbReference type="Gene3D" id="1.10.287.570">
    <property type="entry name" value="Helical hairpin bin"/>
    <property type="match status" value="1"/>
</dbReference>
<keyword evidence="14" id="KW-0739">Sodium transport</keyword>
<keyword evidence="7 15" id="KW-0812">Transmembrane</keyword>
<keyword evidence="5 15" id="KW-0813">Transport</keyword>
<evidence type="ECO:0000256" key="16">
    <source>
        <dbReference type="SAM" id="MobiDB-lite"/>
    </source>
</evidence>
<evidence type="ECO:0000256" key="1">
    <source>
        <dbReference type="ARBA" id="ARBA00004187"/>
    </source>
</evidence>
<evidence type="ECO:0000256" key="2">
    <source>
        <dbReference type="ARBA" id="ARBA00004221"/>
    </source>
</evidence>
<evidence type="ECO:0000256" key="5">
    <source>
        <dbReference type="ARBA" id="ARBA00022448"/>
    </source>
</evidence>
<keyword evidence="12" id="KW-1015">Disulfide bond</keyword>
<feature type="region of interest" description="Disordered" evidence="16">
    <location>
        <begin position="524"/>
        <end position="567"/>
    </location>
</feature>
<feature type="domain" description="Band 3 cytoplasmic" evidence="18">
    <location>
        <begin position="112"/>
        <end position="267"/>
    </location>
</feature>
<dbReference type="PANTHER" id="PTHR11453">
    <property type="entry name" value="ANION EXCHANGE PROTEIN"/>
    <property type="match status" value="1"/>
</dbReference>
<evidence type="ECO:0000256" key="3">
    <source>
        <dbReference type="ARBA" id="ARBA00004651"/>
    </source>
</evidence>
<keyword evidence="9" id="KW-0915">Sodium</keyword>
<evidence type="ECO:0000256" key="4">
    <source>
        <dbReference type="ARBA" id="ARBA00010993"/>
    </source>
</evidence>
<feature type="transmembrane region" description="Helical" evidence="15">
    <location>
        <begin position="1088"/>
        <end position="1112"/>
    </location>
</feature>
<feature type="transmembrane region" description="Helical" evidence="15">
    <location>
        <begin position="1004"/>
        <end position="1023"/>
    </location>
</feature>
<dbReference type="FunFam" id="3.40.930.10:FF:000001">
    <property type="entry name" value="Anion exchange protein"/>
    <property type="match status" value="1"/>
</dbReference>
<evidence type="ECO:0000259" key="18">
    <source>
        <dbReference type="Pfam" id="PF07565"/>
    </source>
</evidence>
<feature type="domain" description="Bicarbonate transporter-like transmembrane" evidence="17">
    <location>
        <begin position="574"/>
        <end position="1133"/>
    </location>
</feature>
<feature type="compositionally biased region" description="Acidic residues" evidence="16">
    <location>
        <begin position="78"/>
        <end position="88"/>
    </location>
</feature>
<feature type="domain" description="Band 3 cytoplasmic" evidence="18">
    <location>
        <begin position="400"/>
        <end position="523"/>
    </location>
</feature>
<dbReference type="PANTHER" id="PTHR11453:SF105">
    <property type="entry name" value="SODIUM BICARBONATE COTRANSPORTER 3"/>
    <property type="match status" value="1"/>
</dbReference>
<evidence type="ECO:0000256" key="15">
    <source>
        <dbReference type="RuleBase" id="RU362035"/>
    </source>
</evidence>
<dbReference type="InterPro" id="IPR011531">
    <property type="entry name" value="HCO3_transpt-like_TM_dom"/>
</dbReference>
<evidence type="ECO:0000256" key="7">
    <source>
        <dbReference type="ARBA" id="ARBA00022692"/>
    </source>
</evidence>
<feature type="compositionally biased region" description="Basic residues" evidence="16">
    <location>
        <begin position="56"/>
        <end position="72"/>
    </location>
</feature>
<keyword evidence="20" id="KW-1185">Reference proteome</keyword>
<dbReference type="GO" id="GO:0016323">
    <property type="term" value="C:basolateral plasma membrane"/>
    <property type="evidence" value="ECO:0007669"/>
    <property type="project" value="UniProtKB-SubCell"/>
</dbReference>
<evidence type="ECO:0000313" key="19">
    <source>
        <dbReference type="EMBL" id="KAL0962522.1"/>
    </source>
</evidence>
<keyword evidence="10 15" id="KW-0406">Ion transport</keyword>
<evidence type="ECO:0000256" key="11">
    <source>
        <dbReference type="ARBA" id="ARBA00023136"/>
    </source>
</evidence>
<evidence type="ECO:0000256" key="6">
    <source>
        <dbReference type="ARBA" id="ARBA00022475"/>
    </source>
</evidence>
<dbReference type="SUPFAM" id="SSF55804">
    <property type="entry name" value="Phoshotransferase/anion transport protein"/>
    <property type="match status" value="2"/>
</dbReference>
<comment type="subcellular location">
    <subcellularLocation>
        <location evidence="2">Apical cell membrane</location>
    </subcellularLocation>
    <subcellularLocation>
        <location evidence="1">Basolateral cell membrane</location>
    </subcellularLocation>
    <subcellularLocation>
        <location evidence="3">Cell membrane</location>
        <topology evidence="3">Multi-pass membrane protein</topology>
    </subcellularLocation>
    <subcellularLocation>
        <location evidence="15">Membrane</location>
        <topology evidence="15">Multi-pass membrane protein</topology>
    </subcellularLocation>
</comment>
<sequence length="1207" mass="134302">MEGNREGEHVLTGLDEEAIVDLGKTSSTTHTNYEMEELESHRAVYIGVHVPLGRESKRRHHRRGHKHHRKRRERDEDRGEEEDGDDCSYDTPSQRVQFILGTEDDDVEHVPHDLFTEMDELSFRDGNATEWKETARWLKFEEDVEDGGERWSKPYVATLSLHSLFELRSCILKGTVLLDMRATSIEEIAEMLIDSMVASGQLDVELRDKVREAMLKRHQHQNERKLSNRIPLVRSIADIGKKHSDPLLLEKNGEGLSASCHSLKPGSSVSNLSQRRESRVSVLFSHFLPNSSSSVGVPSPGPSPFTTPQNTPPTPRRSPGPPQAPGPTPGPQAIPEVVVSPPEDDDLPAGAATGDDEADPSRRPSLLSARIQGLPLEGPLVSTQSVPSNLDINSKVGDRRPSKAGVDMNFMKKIPPGAEASSVLVGEVDFLEKPIIAFVRLSPAVLITGLTEVPVPTRFLFLLLGPHGKGHQYHEIGRSMATLMTDEIFHDVAYKAKDRTDLLSGIDEFLDQVTVLPPGEWDPTIRIEPPKNVPSQMKRKMPSQVNGSASPTGEMLKDEEEAHGAGPELQRTGRIFGGLVMDIKRKAPFYLSDIRDSLNLQCLASILFLYCACMSPVITFGGLLGEATKGNISAIESLFGASLTGVAFSLFAGQPLTILGSTGPVLVFEKILFKFCNDFGLSYLSLRTSIGLWTAFLCLVLVATDASSLVCYITRFTEEAFAALICVIFIYEALEKLFHLGEHYPVNMHNELDNLTFYTCQCSPPANTSAQILQTWNETGHTQDSITWSSLNVSMCNLLHGEFSGSACSHHGPYIPDVLFWSIILFFTTFFLSSFLKEIKTERYFPTKVRSTISDFAVFLTIMIMVLVDYLMGIPSPKLNVPDRFEPTSKNRGWLISPLGTNPWWTMVVAALPALLCTILIFMDQQITAVIINRKEHKLKKGGGYHLDLLMVAVMLGVCSIMGLPWFVAATVLSISHVNSLKVESSCSAPGEQPKFLGIREQRVTGFMIFVLMGCSVFMTSALKFIPMPVLYGVFLYMGASSLKGIQFFDRIKLFGMPAKHQPDLIYLRYVPLWKVHVFTLVQLSCLVLLWVIKASAAAVVFPMMVLALVFIRKLLDFFFTKRELSYLDDLMPESKKKKEDDKQKKEREKREAHALLHLQEEVHYEGKNLLKIPINSLSGSQEKVACVRINMDTTEAGQISAEETAL</sequence>
<feature type="transmembrane region" description="Helical" evidence="15">
    <location>
        <begin position="720"/>
        <end position="738"/>
    </location>
</feature>
<dbReference type="GO" id="GO:0016324">
    <property type="term" value="C:apical plasma membrane"/>
    <property type="evidence" value="ECO:0007669"/>
    <property type="project" value="UniProtKB-SubCell"/>
</dbReference>
<keyword evidence="13" id="KW-0325">Glycoprotein</keyword>
<dbReference type="GO" id="GO:0015081">
    <property type="term" value="F:sodium ion transmembrane transporter activity"/>
    <property type="evidence" value="ECO:0007669"/>
    <property type="project" value="UniProtKB-ARBA"/>
</dbReference>
<feature type="transmembrane region" description="Helical" evidence="15">
    <location>
        <begin position="1030"/>
        <end position="1049"/>
    </location>
</feature>
<keyword evidence="8 15" id="KW-1133">Transmembrane helix</keyword>
<organism evidence="19 20">
    <name type="scientific">Umbra pygmaea</name>
    <name type="common">Eastern mudminnow</name>
    <dbReference type="NCBI Taxonomy" id="75934"/>
    <lineage>
        <taxon>Eukaryota</taxon>
        <taxon>Metazoa</taxon>
        <taxon>Chordata</taxon>
        <taxon>Craniata</taxon>
        <taxon>Vertebrata</taxon>
        <taxon>Euteleostomi</taxon>
        <taxon>Actinopterygii</taxon>
        <taxon>Neopterygii</taxon>
        <taxon>Teleostei</taxon>
        <taxon>Protacanthopterygii</taxon>
        <taxon>Esociformes</taxon>
        <taxon>Umbridae</taxon>
        <taxon>Umbra</taxon>
    </lineage>
</organism>
<evidence type="ECO:0000256" key="13">
    <source>
        <dbReference type="ARBA" id="ARBA00023180"/>
    </source>
</evidence>
<feature type="transmembrane region" description="Helical" evidence="15">
    <location>
        <begin position="637"/>
        <end position="658"/>
    </location>
</feature>